<accession>A0A0V0QTK0</accession>
<dbReference type="GO" id="GO:0006364">
    <property type="term" value="P:rRNA processing"/>
    <property type="evidence" value="ECO:0007669"/>
    <property type="project" value="TreeGrafter"/>
</dbReference>
<dbReference type="InParanoid" id="A0A0V0QTK0"/>
<evidence type="ECO:0000313" key="3">
    <source>
        <dbReference type="EMBL" id="KRX05256.1"/>
    </source>
</evidence>
<name>A0A0V0QTK0_PSEPJ</name>
<evidence type="ECO:0000313" key="4">
    <source>
        <dbReference type="Proteomes" id="UP000054937"/>
    </source>
</evidence>
<dbReference type="Pfam" id="PF05291">
    <property type="entry name" value="Bystin"/>
    <property type="match status" value="1"/>
</dbReference>
<dbReference type="GO" id="GO:0005730">
    <property type="term" value="C:nucleolus"/>
    <property type="evidence" value="ECO:0007669"/>
    <property type="project" value="TreeGrafter"/>
</dbReference>
<dbReference type="GO" id="GO:0030688">
    <property type="term" value="C:preribosome, small subunit precursor"/>
    <property type="evidence" value="ECO:0007669"/>
    <property type="project" value="TreeGrafter"/>
</dbReference>
<organism evidence="3 4">
    <name type="scientific">Pseudocohnilembus persalinus</name>
    <name type="common">Ciliate</name>
    <dbReference type="NCBI Taxonomy" id="266149"/>
    <lineage>
        <taxon>Eukaryota</taxon>
        <taxon>Sar</taxon>
        <taxon>Alveolata</taxon>
        <taxon>Ciliophora</taxon>
        <taxon>Intramacronucleata</taxon>
        <taxon>Oligohymenophorea</taxon>
        <taxon>Scuticociliatia</taxon>
        <taxon>Philasterida</taxon>
        <taxon>Pseudocohnilembidae</taxon>
        <taxon>Pseudocohnilembus</taxon>
    </lineage>
</organism>
<sequence length="365" mass="42317">MGTQKTAQKGKPSQNKKKIISKSSNKLKKYDKKDNEMVKLRTNQDGGLVQEKRKGENNLKSERFSKDKILNKKQRLQKEGENDVVEHFDQEGFFVLPQNLQISQQDEDILNQFSLGNLASQVAAQFQEEVEINKQQQYKENILSNPKIKVVYSDIAELLKTYRSGKLARAFKIIPNIEQWQEVLELTKPEQWTPQAMNAATKCFASNLDPYRARIFFEKYLVPAIRKDIQKHKKLNCHYYFALQKALYKPAAWFKGILFPILISNDCTLKEAQILGSVLQKMSIPAIHASVAILKLSQFNYTGPIGIIQRVLIEKKYALPVRVIQSLIDSFMKFQNDERNMPVIWHQYLLRFVQLYNNSQGMALE</sequence>
<keyword evidence="4" id="KW-1185">Reference proteome</keyword>
<evidence type="ECO:0008006" key="5">
    <source>
        <dbReference type="Google" id="ProtNLM"/>
    </source>
</evidence>
<reference evidence="3 4" key="1">
    <citation type="journal article" date="2015" name="Sci. Rep.">
        <title>Genome of the facultative scuticociliatosis pathogen Pseudocohnilembus persalinus provides insight into its virulence through horizontal gene transfer.</title>
        <authorList>
            <person name="Xiong J."/>
            <person name="Wang G."/>
            <person name="Cheng J."/>
            <person name="Tian M."/>
            <person name="Pan X."/>
            <person name="Warren A."/>
            <person name="Jiang C."/>
            <person name="Yuan D."/>
            <person name="Miao W."/>
        </authorList>
    </citation>
    <scope>NUCLEOTIDE SEQUENCE [LARGE SCALE GENOMIC DNA]</scope>
    <source>
        <strain evidence="3">36N120E</strain>
    </source>
</reference>
<dbReference type="EMBL" id="LDAU01000109">
    <property type="protein sequence ID" value="KRX05256.1"/>
    <property type="molecule type" value="Genomic_DNA"/>
</dbReference>
<dbReference type="InterPro" id="IPR007955">
    <property type="entry name" value="Bystin"/>
</dbReference>
<feature type="compositionally biased region" description="Basic residues" evidence="2">
    <location>
        <begin position="14"/>
        <end position="30"/>
    </location>
</feature>
<comment type="similarity">
    <text evidence="1">Belongs to the bystin family.</text>
</comment>
<dbReference type="PANTHER" id="PTHR12821">
    <property type="entry name" value="BYSTIN"/>
    <property type="match status" value="1"/>
</dbReference>
<proteinExistence type="inferred from homology"/>
<feature type="region of interest" description="Disordered" evidence="2">
    <location>
        <begin position="1"/>
        <end position="35"/>
    </location>
</feature>
<gene>
    <name evidence="3" type="ORF">PPERSA_00557</name>
</gene>
<dbReference type="AlphaFoldDB" id="A0A0V0QTK0"/>
<dbReference type="OrthoDB" id="2192561at2759"/>
<protein>
    <recommendedName>
        <fullName evidence="5">Bystin</fullName>
    </recommendedName>
</protein>
<dbReference type="PANTHER" id="PTHR12821:SF0">
    <property type="entry name" value="BYSTIN"/>
    <property type="match status" value="1"/>
</dbReference>
<dbReference type="GO" id="GO:0005737">
    <property type="term" value="C:cytoplasm"/>
    <property type="evidence" value="ECO:0007669"/>
    <property type="project" value="TreeGrafter"/>
</dbReference>
<dbReference type="FunCoup" id="A0A0V0QTK0">
    <property type="interactions" value="182"/>
</dbReference>
<dbReference type="GO" id="GO:0030515">
    <property type="term" value="F:snoRNA binding"/>
    <property type="evidence" value="ECO:0007669"/>
    <property type="project" value="TreeGrafter"/>
</dbReference>
<evidence type="ECO:0000256" key="1">
    <source>
        <dbReference type="ARBA" id="ARBA00007114"/>
    </source>
</evidence>
<evidence type="ECO:0000256" key="2">
    <source>
        <dbReference type="SAM" id="MobiDB-lite"/>
    </source>
</evidence>
<comment type="caution">
    <text evidence="3">The sequence shown here is derived from an EMBL/GenBank/DDBJ whole genome shotgun (WGS) entry which is preliminary data.</text>
</comment>
<dbReference type="Proteomes" id="UP000054937">
    <property type="component" value="Unassembled WGS sequence"/>
</dbReference>